<name>A0A6J4UQR9_9BACT</name>
<feature type="compositionally biased region" description="Basic residues" evidence="1">
    <location>
        <begin position="1"/>
        <end position="22"/>
    </location>
</feature>
<feature type="compositionally biased region" description="Gly residues" evidence="1">
    <location>
        <begin position="42"/>
        <end position="55"/>
    </location>
</feature>
<reference evidence="2" key="1">
    <citation type="submission" date="2020-02" db="EMBL/GenBank/DDBJ databases">
        <authorList>
            <person name="Meier V. D."/>
        </authorList>
    </citation>
    <scope>NUCLEOTIDE SEQUENCE</scope>
    <source>
        <strain evidence="2">AVDCRST_MAG49</strain>
    </source>
</reference>
<organism evidence="2">
    <name type="scientific">uncultured Thermomicrobiales bacterium</name>
    <dbReference type="NCBI Taxonomy" id="1645740"/>
    <lineage>
        <taxon>Bacteria</taxon>
        <taxon>Pseudomonadati</taxon>
        <taxon>Thermomicrobiota</taxon>
        <taxon>Thermomicrobia</taxon>
        <taxon>Thermomicrobiales</taxon>
        <taxon>environmental samples</taxon>
    </lineage>
</organism>
<evidence type="ECO:0000256" key="1">
    <source>
        <dbReference type="SAM" id="MobiDB-lite"/>
    </source>
</evidence>
<protein>
    <submittedName>
        <fullName evidence="2">Uncharacterized protein</fullName>
    </submittedName>
</protein>
<dbReference type="AlphaFoldDB" id="A0A6J4UQR9"/>
<evidence type="ECO:0000313" key="2">
    <source>
        <dbReference type="EMBL" id="CAA9553909.1"/>
    </source>
</evidence>
<dbReference type="EMBL" id="CADCWG010000134">
    <property type="protein sequence ID" value="CAA9553909.1"/>
    <property type="molecule type" value="Genomic_DNA"/>
</dbReference>
<feature type="non-terminal residue" evidence="2">
    <location>
        <position position="86"/>
    </location>
</feature>
<accession>A0A6J4UQR9</accession>
<feature type="region of interest" description="Disordered" evidence="1">
    <location>
        <begin position="1"/>
        <end position="73"/>
    </location>
</feature>
<feature type="non-terminal residue" evidence="2">
    <location>
        <position position="1"/>
    </location>
</feature>
<proteinExistence type="predicted"/>
<sequence length="86" mass="9318">ETCISHPRRRRRVLSIGGRRRVGVPGRPRYAGRTELQRANGGPRGAAQPGGGGRQAGFREPCAGLRSHEPGRDGRCGGILRLRRPV</sequence>
<gene>
    <name evidence="2" type="ORF">AVDCRST_MAG49-1957</name>
</gene>